<feature type="modified residue" description="4-aspartylphosphate" evidence="2">
    <location>
        <position position="51"/>
    </location>
</feature>
<dbReference type="SUPFAM" id="SSF52172">
    <property type="entry name" value="CheY-like"/>
    <property type="match status" value="1"/>
</dbReference>
<dbReference type="PROSITE" id="PS50110">
    <property type="entry name" value="RESPONSE_REGULATORY"/>
    <property type="match status" value="1"/>
</dbReference>
<dbReference type="RefSeq" id="WP_009838656.1">
    <property type="nucleotide sequence ID" value="NZ_AAOH01000006.1"/>
</dbReference>
<dbReference type="Pfam" id="PF00072">
    <property type="entry name" value="Response_reg"/>
    <property type="match status" value="1"/>
</dbReference>
<keyword evidence="1 2" id="KW-0597">Phosphoprotein</keyword>
<dbReference type="InterPro" id="IPR001789">
    <property type="entry name" value="Sig_transdc_resp-reg_receiver"/>
</dbReference>
<comment type="caution">
    <text evidence="4">The sequence shown here is derived from an EMBL/GenBank/DDBJ whole genome shotgun (WGS) entry which is preliminary data.</text>
</comment>
<dbReference type="eggNOG" id="COG3437">
    <property type="taxonomic scope" value="Bacteria"/>
</dbReference>
<dbReference type="STRING" id="87626.PTD2_15182"/>
<dbReference type="GO" id="GO:0000160">
    <property type="term" value="P:phosphorelay signal transduction system"/>
    <property type="evidence" value="ECO:0007669"/>
    <property type="project" value="InterPro"/>
</dbReference>
<reference evidence="4 5" key="1">
    <citation type="submission" date="2006-02" db="EMBL/GenBank/DDBJ databases">
        <authorList>
            <person name="Moran M.A."/>
            <person name="Kjelleberg S."/>
            <person name="Egan S."/>
            <person name="Saunders N."/>
            <person name="Thomas T."/>
            <person name="Ferriera S."/>
            <person name="Johnson J."/>
            <person name="Kravitz S."/>
            <person name="Halpern A."/>
            <person name="Remington K."/>
            <person name="Beeson K."/>
            <person name="Tran B."/>
            <person name="Rogers Y.-H."/>
            <person name="Friedman R."/>
            <person name="Venter J.C."/>
        </authorList>
    </citation>
    <scope>NUCLEOTIDE SEQUENCE [LARGE SCALE GENOMIC DNA]</scope>
    <source>
        <strain evidence="4 5">D2</strain>
    </source>
</reference>
<dbReference type="HOGENOM" id="CLU_000445_69_8_6"/>
<sequence length="140" mass="16090">MAHILLVDDEPEVLIALSRILRKQYELSTANNAHEALDLLNQTHVDLVISDIRMPTMSGIELLKKIRELYPHMGRILLSGYADMEQCQQAISDEVARIILSKPWDNFELKDIIALIVELTELKSENTQLRLQLDEQRNTV</sequence>
<accession>A4CCV1</accession>
<keyword evidence="5" id="KW-1185">Reference proteome</keyword>
<evidence type="ECO:0000256" key="1">
    <source>
        <dbReference type="ARBA" id="ARBA00022553"/>
    </source>
</evidence>
<evidence type="ECO:0000313" key="5">
    <source>
        <dbReference type="Proteomes" id="UP000006201"/>
    </source>
</evidence>
<dbReference type="Gene3D" id="3.40.50.2300">
    <property type="match status" value="1"/>
</dbReference>
<dbReference type="PANTHER" id="PTHR44591:SF19">
    <property type="entry name" value="TWO-COMPONENT RESPONSE REGULATOR-RELATED"/>
    <property type="match status" value="1"/>
</dbReference>
<dbReference type="Proteomes" id="UP000006201">
    <property type="component" value="Unassembled WGS sequence"/>
</dbReference>
<dbReference type="AlphaFoldDB" id="A4CCV1"/>
<dbReference type="InterPro" id="IPR050595">
    <property type="entry name" value="Bact_response_regulator"/>
</dbReference>
<keyword evidence="4" id="KW-0378">Hydrolase</keyword>
<dbReference type="EMBL" id="AAOH01000006">
    <property type="protein sequence ID" value="EAR27394.1"/>
    <property type="molecule type" value="Genomic_DNA"/>
</dbReference>
<dbReference type="SMART" id="SM00448">
    <property type="entry name" value="REC"/>
    <property type="match status" value="1"/>
</dbReference>
<protein>
    <submittedName>
        <fullName evidence="4">Response regulator receiver (CheY-like) modulated metal-dependent phosphohydrolase</fullName>
    </submittedName>
</protein>
<name>A4CCV1_9GAMM</name>
<dbReference type="CDD" id="cd17569">
    <property type="entry name" value="REC_HupR-like"/>
    <property type="match status" value="1"/>
</dbReference>
<evidence type="ECO:0000313" key="4">
    <source>
        <dbReference type="EMBL" id="EAR27394.1"/>
    </source>
</evidence>
<dbReference type="GO" id="GO:0016787">
    <property type="term" value="F:hydrolase activity"/>
    <property type="evidence" value="ECO:0007669"/>
    <property type="project" value="UniProtKB-KW"/>
</dbReference>
<feature type="domain" description="Response regulatory" evidence="3">
    <location>
        <begin position="3"/>
        <end position="117"/>
    </location>
</feature>
<organism evidence="4 5">
    <name type="scientific">Pseudoalteromonas tunicata D2</name>
    <dbReference type="NCBI Taxonomy" id="87626"/>
    <lineage>
        <taxon>Bacteria</taxon>
        <taxon>Pseudomonadati</taxon>
        <taxon>Pseudomonadota</taxon>
        <taxon>Gammaproteobacteria</taxon>
        <taxon>Alteromonadales</taxon>
        <taxon>Pseudoalteromonadaceae</taxon>
        <taxon>Pseudoalteromonas</taxon>
    </lineage>
</organism>
<dbReference type="InterPro" id="IPR011006">
    <property type="entry name" value="CheY-like_superfamily"/>
</dbReference>
<evidence type="ECO:0000256" key="2">
    <source>
        <dbReference type="PROSITE-ProRule" id="PRU00169"/>
    </source>
</evidence>
<dbReference type="PANTHER" id="PTHR44591">
    <property type="entry name" value="STRESS RESPONSE REGULATOR PROTEIN 1"/>
    <property type="match status" value="1"/>
</dbReference>
<gene>
    <name evidence="4" type="ORF">PTD2_15182</name>
</gene>
<dbReference type="OrthoDB" id="9802066at2"/>
<evidence type="ECO:0000259" key="3">
    <source>
        <dbReference type="PROSITE" id="PS50110"/>
    </source>
</evidence>
<proteinExistence type="predicted"/>